<evidence type="ECO:0008006" key="4">
    <source>
        <dbReference type="Google" id="ProtNLM"/>
    </source>
</evidence>
<evidence type="ECO:0000256" key="1">
    <source>
        <dbReference type="SAM" id="MobiDB-lite"/>
    </source>
</evidence>
<dbReference type="EMBL" id="BMIB01000004">
    <property type="protein sequence ID" value="GGH74915.1"/>
    <property type="molecule type" value="Genomic_DNA"/>
</dbReference>
<evidence type="ECO:0000313" key="3">
    <source>
        <dbReference type="Proteomes" id="UP000627292"/>
    </source>
</evidence>
<protein>
    <recommendedName>
        <fullName evidence="4">WGR domain-containing protein</fullName>
    </recommendedName>
</protein>
<dbReference type="Proteomes" id="UP000627292">
    <property type="component" value="Unassembled WGS sequence"/>
</dbReference>
<dbReference type="Gene3D" id="2.20.140.10">
    <property type="entry name" value="WGR domain"/>
    <property type="match status" value="1"/>
</dbReference>
<evidence type="ECO:0000313" key="2">
    <source>
        <dbReference type="EMBL" id="GGH74915.1"/>
    </source>
</evidence>
<feature type="region of interest" description="Disordered" evidence="1">
    <location>
        <begin position="474"/>
        <end position="493"/>
    </location>
</feature>
<gene>
    <name evidence="2" type="ORF">GCM10011379_38000</name>
</gene>
<comment type="caution">
    <text evidence="2">The sequence shown here is derived from an EMBL/GenBank/DDBJ whole genome shotgun (WGS) entry which is preliminary data.</text>
</comment>
<proteinExistence type="predicted"/>
<reference evidence="2" key="1">
    <citation type="journal article" date="2014" name="Int. J. Syst. Evol. Microbiol.">
        <title>Complete genome sequence of Corynebacterium casei LMG S-19264T (=DSM 44701T), isolated from a smear-ripened cheese.</title>
        <authorList>
            <consortium name="US DOE Joint Genome Institute (JGI-PGF)"/>
            <person name="Walter F."/>
            <person name="Albersmeier A."/>
            <person name="Kalinowski J."/>
            <person name="Ruckert C."/>
        </authorList>
    </citation>
    <scope>NUCLEOTIDE SEQUENCE</scope>
    <source>
        <strain evidence="2">CGMCC 1.15290</strain>
    </source>
</reference>
<dbReference type="AlphaFoldDB" id="A0A917MXS8"/>
<sequence>MIMCYLTAPQPMEAMRLVKQTTLYYKEGNSDKVYEISLCDVGGNTYVVNFRYGKRGGQLKEGTKTPAPVALATAEGVFDALETEKLNKGYTTTEGAPVTPKASSATTAVKPDESLFPLSESWKQLPAGRNKAILRRLHAAVTGEATGVARNWKLSRVIWKAGEYHIQEATPYLIRLFNTGNALQQYCCLWAMVRSRSTSAIPVLQLLYKQGSVQLSRLAGAGLLQLLEGVEKQNHLNTYVKALPEAFQELYAEGLPDVFLQERLEQPQTDYKWLTTLYLIATQNLRLKQQLKTLLLPLILKPPYFKQFRVIFKLAELLDDFDMLGMLSCKTERDQEMYKHYLSYADAQEEEVYVAEIEDWITPRKESKKAGSRIAFSNRTKWYLHRRTLRRLKMLGNAHSTDYVKLATAVLIAYERDRDVTPYYSEYNYEWKGREYVRVETRFPNNSQAIYLHQILSADHPDLTLVSGRWKMRNPDDKKPVTTTQRQPGAANAEGGGLLKKLAGLFGRKKTPDAAVPTEQPEAKPEIIVAEVPNENGTPYLGLWNAMPQAYVQLLMQAQVNEIHRFAIENLTVHPQYAAIKQKLDKEAIKLLLLSPYPLPASFGRTMAEERYTADVTPDSDVIIAMLNSIDEAARATGRGWAGLHKGVVTADPDFITCIAFNSDAGIRQWGRQLLATTLLDERVKQAAAGKVIVFLLGLTPGKTIDEALIKEATDWCFTLLAQELKQVSAGVLSDMLQHPVTATLLFGLRLLQHSQVQAGSLSEDFIYGLLLHSYQPVREAGVALLNSLHTEELLQKQHLVMMACIGKHEDVRKGIAPIAGRMAHTDAGFGNKLVEALLPYLLRKETIEGLQLWVSELLCNELTPFLKDVDKQAALRLLYSTFAPAQQTGAFILEKYTDPAQLTMPQIVALGSHENVAVREWCQRLYNQQVARIRYEKDESLQLLNSKWDDMRAFAREYFLQHFTAEDWTVETLVALADNVKPDIEAYGRELITRFFKEENGETYLLKLSQHPSEKMQLFATNYLERFAADNLERIQQLEFYFRSVLTRVNKSRVAKKRIYHFLYTEGVKHEAAARLVGSILSDISATMAIGDKAKCIEILLQLQALYQVQTPLTVKETEVR</sequence>
<name>A0A917MXS8_9BACT</name>
<dbReference type="CDD" id="cd07998">
    <property type="entry name" value="WGR_DNA_ligase"/>
    <property type="match status" value="1"/>
</dbReference>
<dbReference type="InterPro" id="IPR016024">
    <property type="entry name" value="ARM-type_fold"/>
</dbReference>
<reference evidence="2" key="2">
    <citation type="submission" date="2020-09" db="EMBL/GenBank/DDBJ databases">
        <authorList>
            <person name="Sun Q."/>
            <person name="Zhou Y."/>
        </authorList>
    </citation>
    <scope>NUCLEOTIDE SEQUENCE</scope>
    <source>
        <strain evidence="2">CGMCC 1.15290</strain>
    </source>
</reference>
<keyword evidence="3" id="KW-1185">Reference proteome</keyword>
<organism evidence="2 3">
    <name type="scientific">Filimonas zeae</name>
    <dbReference type="NCBI Taxonomy" id="1737353"/>
    <lineage>
        <taxon>Bacteria</taxon>
        <taxon>Pseudomonadati</taxon>
        <taxon>Bacteroidota</taxon>
        <taxon>Chitinophagia</taxon>
        <taxon>Chitinophagales</taxon>
        <taxon>Chitinophagaceae</taxon>
        <taxon>Filimonas</taxon>
    </lineage>
</organism>
<accession>A0A917MXS8</accession>
<dbReference type="SUPFAM" id="SSF48371">
    <property type="entry name" value="ARM repeat"/>
    <property type="match status" value="1"/>
</dbReference>